<keyword evidence="4 7" id="KW-0288">FMN</keyword>
<feature type="binding site" evidence="7 8">
    <location>
        <begin position="77"/>
        <end position="78"/>
    </location>
    <ligand>
        <name>FMN</name>
        <dbReference type="ChEBI" id="CHEBI:58210"/>
    </ligand>
</feature>
<evidence type="ECO:0000256" key="6">
    <source>
        <dbReference type="ARBA" id="ARBA00023096"/>
    </source>
</evidence>
<dbReference type="GO" id="GO:0008615">
    <property type="term" value="P:pyridoxine biosynthetic process"/>
    <property type="evidence" value="ECO:0007669"/>
    <property type="project" value="UniProtKB-UniRule"/>
</dbReference>
<dbReference type="PROSITE" id="PS01064">
    <property type="entry name" value="PYRIDOX_OXIDASE"/>
    <property type="match status" value="1"/>
</dbReference>
<dbReference type="AlphaFoldDB" id="A0A1T1HAQ8"/>
<comment type="pathway">
    <text evidence="7">Cofactor metabolism; pyridoxal 5'-phosphate salvage; pyridoxal 5'-phosphate from pyridoxamine 5'-phosphate: step 1/1.</text>
</comment>
<dbReference type="InterPro" id="IPR019576">
    <property type="entry name" value="Pyridoxamine_oxidase_dimer_C"/>
</dbReference>
<dbReference type="GO" id="GO:0010181">
    <property type="term" value="F:FMN binding"/>
    <property type="evidence" value="ECO:0007669"/>
    <property type="project" value="UniProtKB-UniRule"/>
</dbReference>
<feature type="binding site" evidence="7">
    <location>
        <position position="128"/>
    </location>
    <ligand>
        <name>substrate</name>
    </ligand>
</feature>
<dbReference type="GO" id="GO:0004733">
    <property type="term" value="F:pyridoxamine phosphate oxidase activity"/>
    <property type="evidence" value="ECO:0007669"/>
    <property type="project" value="UniProtKB-UniRule"/>
</dbReference>
<comment type="cofactor">
    <cofactor evidence="7 8">
        <name>FMN</name>
        <dbReference type="ChEBI" id="CHEBI:58210"/>
    </cofactor>
    <text evidence="7 8">Binds 1 FMN per subunit.</text>
</comment>
<evidence type="ECO:0000313" key="12">
    <source>
        <dbReference type="Proteomes" id="UP000190064"/>
    </source>
</evidence>
<accession>A0A1T1HAQ8</accession>
<evidence type="ECO:0000256" key="5">
    <source>
        <dbReference type="ARBA" id="ARBA00023002"/>
    </source>
</evidence>
<evidence type="ECO:0000256" key="2">
    <source>
        <dbReference type="ARBA" id="ARBA00011738"/>
    </source>
</evidence>
<comment type="caution">
    <text evidence="7">Lacks conserved residue(s) required for the propagation of feature annotation.</text>
</comment>
<dbReference type="NCBIfam" id="TIGR00558">
    <property type="entry name" value="pdxH"/>
    <property type="match status" value="1"/>
</dbReference>
<dbReference type="InterPro" id="IPR000659">
    <property type="entry name" value="Pyridox_Oxase"/>
</dbReference>
<dbReference type="Gene3D" id="2.30.110.10">
    <property type="entry name" value="Electron Transport, Fmn-binding Protein, Chain A"/>
    <property type="match status" value="1"/>
</dbReference>
<feature type="binding site" evidence="7">
    <location>
        <position position="67"/>
    </location>
    <ligand>
        <name>substrate</name>
    </ligand>
</feature>
<feature type="binding site" evidence="7">
    <location>
        <position position="132"/>
    </location>
    <ligand>
        <name>substrate</name>
    </ligand>
</feature>
<feature type="binding site" evidence="7 8">
    <location>
        <position position="106"/>
    </location>
    <ligand>
        <name>FMN</name>
        <dbReference type="ChEBI" id="CHEBI:58210"/>
    </ligand>
</feature>
<dbReference type="Pfam" id="PF01243">
    <property type="entry name" value="PNPOx_N"/>
    <property type="match status" value="1"/>
</dbReference>
<dbReference type="RefSeq" id="WP_078319957.1">
    <property type="nucleotide sequence ID" value="NZ_FXTS01000005.1"/>
</dbReference>
<gene>
    <name evidence="7" type="primary">pdxH</name>
    <name evidence="11" type="ORF">BTA35_0211460</name>
</gene>
<dbReference type="Proteomes" id="UP000190064">
    <property type="component" value="Unassembled WGS sequence"/>
</dbReference>
<dbReference type="SUPFAM" id="SSF50475">
    <property type="entry name" value="FMN-binding split barrel"/>
    <property type="match status" value="1"/>
</dbReference>
<evidence type="ECO:0000256" key="7">
    <source>
        <dbReference type="HAMAP-Rule" id="MF_01629"/>
    </source>
</evidence>
<proteinExistence type="inferred from homology"/>
<protein>
    <recommendedName>
        <fullName evidence="7">Pyridoxine/pyridoxamine 5'-phosphate oxidase</fullName>
        <ecNumber evidence="7">1.4.3.5</ecNumber>
    </recommendedName>
    <alternativeName>
        <fullName evidence="7">PNP/PMP oxidase</fullName>
        <shortName evidence="7">PNPOx</shortName>
    </alternativeName>
    <alternativeName>
        <fullName evidence="7">Pyridoxal 5'-phosphate synthase</fullName>
    </alternativeName>
</protein>
<feature type="domain" description="Pyridoxamine 5'-phosphate oxidase N-terminal" evidence="9">
    <location>
        <begin position="38"/>
        <end position="158"/>
    </location>
</feature>
<comment type="pathway">
    <text evidence="7">Cofactor metabolism; pyridoxal 5'-phosphate salvage; pyridoxal 5'-phosphate from pyridoxine 5'-phosphate: step 1/1.</text>
</comment>
<dbReference type="PANTHER" id="PTHR10851:SF0">
    <property type="entry name" value="PYRIDOXINE-5'-PHOSPHATE OXIDASE"/>
    <property type="match status" value="1"/>
</dbReference>
<evidence type="ECO:0000313" key="11">
    <source>
        <dbReference type="EMBL" id="OOV86905.1"/>
    </source>
</evidence>
<keyword evidence="6 7" id="KW-0664">Pyridoxine biosynthesis</keyword>
<evidence type="ECO:0000256" key="8">
    <source>
        <dbReference type="PIRSR" id="PIRSR000190-2"/>
    </source>
</evidence>
<dbReference type="NCBIfam" id="NF004231">
    <property type="entry name" value="PRK05679.1"/>
    <property type="match status" value="1"/>
</dbReference>
<evidence type="ECO:0000259" key="9">
    <source>
        <dbReference type="Pfam" id="PF01243"/>
    </source>
</evidence>
<organism evidence="11 12">
    <name type="scientific">Oceanospirillum linum</name>
    <dbReference type="NCBI Taxonomy" id="966"/>
    <lineage>
        <taxon>Bacteria</taxon>
        <taxon>Pseudomonadati</taxon>
        <taxon>Pseudomonadota</taxon>
        <taxon>Gammaproteobacteria</taxon>
        <taxon>Oceanospirillales</taxon>
        <taxon>Oceanospirillaceae</taxon>
        <taxon>Oceanospirillum</taxon>
    </lineage>
</organism>
<evidence type="ECO:0000259" key="10">
    <source>
        <dbReference type="Pfam" id="PF10590"/>
    </source>
</evidence>
<evidence type="ECO:0000256" key="4">
    <source>
        <dbReference type="ARBA" id="ARBA00022643"/>
    </source>
</evidence>
<feature type="domain" description="Pyridoxine 5'-phosphate oxidase dimerisation C-terminal" evidence="10">
    <location>
        <begin position="174"/>
        <end position="214"/>
    </location>
</feature>
<comment type="caution">
    <text evidence="11">The sequence shown here is derived from an EMBL/GenBank/DDBJ whole genome shotgun (WGS) entry which is preliminary data.</text>
</comment>
<feature type="binding site" evidence="7 8">
    <location>
        <begin position="62"/>
        <end position="67"/>
    </location>
    <ligand>
        <name>FMN</name>
        <dbReference type="ChEBI" id="CHEBI:58210"/>
    </ligand>
</feature>
<feature type="binding site" evidence="7 8">
    <location>
        <position position="187"/>
    </location>
    <ligand>
        <name>FMN</name>
        <dbReference type="ChEBI" id="CHEBI:58210"/>
    </ligand>
</feature>
<dbReference type="STRING" id="966.BTA35_0211460"/>
<dbReference type="HAMAP" id="MF_01629">
    <property type="entry name" value="PdxH"/>
    <property type="match status" value="1"/>
</dbReference>
<dbReference type="InterPro" id="IPR019740">
    <property type="entry name" value="Pyridox_Oxase_CS"/>
</dbReference>
<dbReference type="InterPro" id="IPR012349">
    <property type="entry name" value="Split_barrel_FMN-bd"/>
</dbReference>
<feature type="binding site" evidence="7 8">
    <location>
        <position position="197"/>
    </location>
    <ligand>
        <name>FMN</name>
        <dbReference type="ChEBI" id="CHEBI:58210"/>
    </ligand>
</feature>
<dbReference type="EC" id="1.4.3.5" evidence="7"/>
<keyword evidence="5 7" id="KW-0560">Oxidoreductase</keyword>
<keyword evidence="12" id="KW-1185">Reference proteome</keyword>
<dbReference type="PIRSF" id="PIRSF000190">
    <property type="entry name" value="Pyd_amn-ph_oxd"/>
    <property type="match status" value="1"/>
</dbReference>
<feature type="binding site" evidence="7">
    <location>
        <position position="124"/>
    </location>
    <ligand>
        <name>substrate</name>
    </ligand>
</feature>
<dbReference type="PANTHER" id="PTHR10851">
    <property type="entry name" value="PYRIDOXINE-5-PHOSPHATE OXIDASE"/>
    <property type="match status" value="1"/>
</dbReference>
<feature type="binding site" evidence="7 8">
    <location>
        <begin position="141"/>
        <end position="142"/>
    </location>
    <ligand>
        <name>FMN</name>
        <dbReference type="ChEBI" id="CHEBI:58210"/>
    </ligand>
</feature>
<dbReference type="InterPro" id="IPR011576">
    <property type="entry name" value="Pyridox_Oxase_N"/>
</dbReference>
<comment type="catalytic activity">
    <reaction evidence="7">
        <text>pyridoxamine 5'-phosphate + O2 + H2O = pyridoxal 5'-phosphate + H2O2 + NH4(+)</text>
        <dbReference type="Rhea" id="RHEA:15817"/>
        <dbReference type="ChEBI" id="CHEBI:15377"/>
        <dbReference type="ChEBI" id="CHEBI:15379"/>
        <dbReference type="ChEBI" id="CHEBI:16240"/>
        <dbReference type="ChEBI" id="CHEBI:28938"/>
        <dbReference type="ChEBI" id="CHEBI:58451"/>
        <dbReference type="ChEBI" id="CHEBI:597326"/>
        <dbReference type="EC" id="1.4.3.5"/>
    </reaction>
</comment>
<dbReference type="FunFam" id="2.30.110.10:FF:000020">
    <property type="entry name" value="PNPO isoform 11"/>
    <property type="match status" value="1"/>
</dbReference>
<comment type="subunit">
    <text evidence="2 7">Homodimer.</text>
</comment>
<comment type="similarity">
    <text evidence="1 7">Belongs to the pyridoxamine 5'-phosphate oxidase family.</text>
</comment>
<comment type="function">
    <text evidence="7">Catalyzes the oxidation of either pyridoxine 5'-phosphate (PNP) or pyridoxamine 5'-phosphate (PMP) into pyridoxal 5'-phosphate (PLP).</text>
</comment>
<keyword evidence="3 7" id="KW-0285">Flavoprotein</keyword>
<comment type="catalytic activity">
    <reaction evidence="7">
        <text>pyridoxine 5'-phosphate + O2 = pyridoxal 5'-phosphate + H2O2</text>
        <dbReference type="Rhea" id="RHEA:15149"/>
        <dbReference type="ChEBI" id="CHEBI:15379"/>
        <dbReference type="ChEBI" id="CHEBI:16240"/>
        <dbReference type="ChEBI" id="CHEBI:58589"/>
        <dbReference type="ChEBI" id="CHEBI:597326"/>
        <dbReference type="EC" id="1.4.3.5"/>
    </reaction>
</comment>
<dbReference type="Pfam" id="PF10590">
    <property type="entry name" value="PNP_phzG_C"/>
    <property type="match status" value="1"/>
</dbReference>
<feature type="binding site" evidence="7 8">
    <location>
        <position position="84"/>
    </location>
    <ligand>
        <name>FMN</name>
        <dbReference type="ChEBI" id="CHEBI:58210"/>
    </ligand>
</feature>
<name>A0A1T1HAQ8_OCELI</name>
<feature type="binding site" evidence="7">
    <location>
        <begin position="193"/>
        <end position="195"/>
    </location>
    <ligand>
        <name>substrate</name>
    </ligand>
</feature>
<evidence type="ECO:0000256" key="1">
    <source>
        <dbReference type="ARBA" id="ARBA00007301"/>
    </source>
</evidence>
<sequence length="214" mass="24850">MNQDISSLRRVFDQEALTETALAENPFDQFRQWFDQAVESEPFDPNAMTLSTISPENRPASRIVLLKGLDSRGLTFYTNYQSEKGMHLAGNPFASVVFWWGEKQRQVRIDGVVERVSPKQSEDYFHSRPRESQIGAWVSKQSAVIPDRDWLSQRCDQFSEQFAGDEPIPRPPHWGGYRIVPDLFEFWQGQPSRLHDRFRYVIGGGKWNIERLSP</sequence>
<evidence type="ECO:0000256" key="3">
    <source>
        <dbReference type="ARBA" id="ARBA00022630"/>
    </source>
</evidence>
<dbReference type="UniPathway" id="UPA01068">
    <property type="reaction ID" value="UER00304"/>
</dbReference>
<dbReference type="EMBL" id="MTSD02000004">
    <property type="protein sequence ID" value="OOV86905.1"/>
    <property type="molecule type" value="Genomic_DNA"/>
</dbReference>
<reference evidence="11" key="1">
    <citation type="submission" date="2017-02" db="EMBL/GenBank/DDBJ databases">
        <title>Draft Genome Sequence of the Salt Water Bacterium Oceanospirillum linum ATCC 11336.</title>
        <authorList>
            <person name="Trachtenberg A.M."/>
            <person name="Carney J.G."/>
            <person name="Linnane J.D."/>
            <person name="Rheaume B.A."/>
            <person name="Pitts N.L."/>
            <person name="Mykles D.L."/>
            <person name="Maclea K.S."/>
        </authorList>
    </citation>
    <scope>NUCLEOTIDE SEQUENCE [LARGE SCALE GENOMIC DNA]</scope>
    <source>
        <strain evidence="11">ATCC 11336</strain>
    </source>
</reference>